<dbReference type="EMBL" id="FOKI01000089">
    <property type="protein sequence ID" value="SFB47439.1"/>
    <property type="molecule type" value="Genomic_DNA"/>
</dbReference>
<reference evidence="6 7" key="1">
    <citation type="submission" date="2016-10" db="EMBL/GenBank/DDBJ databases">
        <authorList>
            <person name="de Groot N.N."/>
        </authorList>
    </citation>
    <scope>NUCLEOTIDE SEQUENCE [LARGE SCALE GENOMIC DNA]</scope>
    <source>
        <strain evidence="6 7">DSM 12271</strain>
    </source>
</reference>
<proteinExistence type="predicted"/>
<dbReference type="EC" id="2.3.1.39" evidence="1"/>
<evidence type="ECO:0000256" key="1">
    <source>
        <dbReference type="ARBA" id="ARBA00013258"/>
    </source>
</evidence>
<dbReference type="SUPFAM" id="SSF52151">
    <property type="entry name" value="FabD/lysophospholipase-like"/>
    <property type="match status" value="1"/>
</dbReference>
<evidence type="ECO:0000256" key="2">
    <source>
        <dbReference type="ARBA" id="ARBA00022679"/>
    </source>
</evidence>
<evidence type="ECO:0000313" key="7">
    <source>
        <dbReference type="Proteomes" id="UP000198619"/>
    </source>
</evidence>
<dbReference type="PANTHER" id="PTHR42681:SF1">
    <property type="entry name" value="MALONYL-COA-ACYL CARRIER PROTEIN TRANSACYLASE, MITOCHONDRIAL"/>
    <property type="match status" value="1"/>
</dbReference>
<protein>
    <recommendedName>
        <fullName evidence="1">[acyl-carrier-protein] S-malonyltransferase</fullName>
        <ecNumber evidence="1">2.3.1.39</ecNumber>
    </recommendedName>
</protein>
<gene>
    <name evidence="6" type="ORF">SAMN04488528_10892</name>
</gene>
<accession>A0A1I1BAQ6</accession>
<comment type="catalytic activity">
    <reaction evidence="4">
        <text>holo-[ACP] + malonyl-CoA = malonyl-[ACP] + CoA</text>
        <dbReference type="Rhea" id="RHEA:41792"/>
        <dbReference type="Rhea" id="RHEA-COMP:9623"/>
        <dbReference type="Rhea" id="RHEA-COMP:9685"/>
        <dbReference type="ChEBI" id="CHEBI:57287"/>
        <dbReference type="ChEBI" id="CHEBI:57384"/>
        <dbReference type="ChEBI" id="CHEBI:64479"/>
        <dbReference type="ChEBI" id="CHEBI:78449"/>
        <dbReference type="EC" id="2.3.1.39"/>
    </reaction>
</comment>
<dbReference type="InterPro" id="IPR050858">
    <property type="entry name" value="Mal-CoA-ACP_Trans/PKS_FabD"/>
</dbReference>
<name>A0A1I1BAQ6_9CLOT</name>
<dbReference type="Gene3D" id="3.40.366.10">
    <property type="entry name" value="Malonyl-Coenzyme A Acyl Carrier Protein, domain 2"/>
    <property type="match status" value="1"/>
</dbReference>
<dbReference type="Proteomes" id="UP000198619">
    <property type="component" value="Unassembled WGS sequence"/>
</dbReference>
<feature type="domain" description="Malonyl-CoA:ACP transacylase (MAT)" evidence="5">
    <location>
        <begin position="7"/>
        <end position="317"/>
    </location>
</feature>
<evidence type="ECO:0000256" key="3">
    <source>
        <dbReference type="ARBA" id="ARBA00023315"/>
    </source>
</evidence>
<dbReference type="InterPro" id="IPR014043">
    <property type="entry name" value="Acyl_transferase_dom"/>
</dbReference>
<sequence length="411" mass="45976">MDNNALLFSGQGSQYVGMCKSICNNYSIAKHTFEEAGEVLGFDILKLCMEGDMSELSKTENTQPAILTVSTAMYRTYMSKGRVKPSFFAGHSLGEISALTCAGAIDFADAVKLVRERGRLMNLAADGNGIMIAVRDIDGEYIEDICRKNSKKDGIVVISNYNTNKEYVISGHTNSVKSAAEELKSIGARINVLKVSGGFHSPLMNEASDKFKEELKKYKFNDISIPVISNVTALPYKSATEIADLLPLQMIIPVYWKNSIEYIINHGVESFIEIGPNIILKKMVKKISPHVKSFSLDDDDDVNYLNNEEVLLIIKRCLANSICMQNYNWDNNQYNAGVVEPYRSVKKRFLEIKSTTNKKTTIDDVEKALGMLQSVLNTKKVPNDEKNRRTKDIFEGIECKQILNLQGKNKD</sequence>
<dbReference type="STRING" id="84698.SAMN04488528_10892"/>
<dbReference type="InterPro" id="IPR016035">
    <property type="entry name" value="Acyl_Trfase/lysoPLipase"/>
</dbReference>
<evidence type="ECO:0000259" key="5">
    <source>
        <dbReference type="SMART" id="SM00827"/>
    </source>
</evidence>
<dbReference type="SMART" id="SM00827">
    <property type="entry name" value="PKS_AT"/>
    <property type="match status" value="1"/>
</dbReference>
<dbReference type="InterPro" id="IPR004410">
    <property type="entry name" value="Malonyl_CoA-ACP_transAc_FabD"/>
</dbReference>
<evidence type="ECO:0000256" key="4">
    <source>
        <dbReference type="ARBA" id="ARBA00048462"/>
    </source>
</evidence>
<dbReference type="GO" id="GO:0006633">
    <property type="term" value="P:fatty acid biosynthetic process"/>
    <property type="evidence" value="ECO:0007669"/>
    <property type="project" value="TreeGrafter"/>
</dbReference>
<dbReference type="SUPFAM" id="SSF55048">
    <property type="entry name" value="Probable ACP-binding domain of malonyl-CoA ACP transacylase"/>
    <property type="match status" value="1"/>
</dbReference>
<dbReference type="NCBIfam" id="TIGR00128">
    <property type="entry name" value="fabD"/>
    <property type="match status" value="1"/>
</dbReference>
<evidence type="ECO:0000313" key="6">
    <source>
        <dbReference type="EMBL" id="SFB47439.1"/>
    </source>
</evidence>
<dbReference type="AlphaFoldDB" id="A0A1I1BAQ6"/>
<dbReference type="GO" id="GO:0005829">
    <property type="term" value="C:cytosol"/>
    <property type="evidence" value="ECO:0007669"/>
    <property type="project" value="TreeGrafter"/>
</dbReference>
<dbReference type="InterPro" id="IPR016036">
    <property type="entry name" value="Malonyl_transacylase_ACP-bd"/>
</dbReference>
<dbReference type="PANTHER" id="PTHR42681">
    <property type="entry name" value="MALONYL-COA-ACYL CARRIER PROTEIN TRANSACYLASE, MITOCHONDRIAL"/>
    <property type="match status" value="1"/>
</dbReference>
<dbReference type="Pfam" id="PF00698">
    <property type="entry name" value="Acyl_transf_1"/>
    <property type="match status" value="1"/>
</dbReference>
<dbReference type="RefSeq" id="WP_090043331.1">
    <property type="nucleotide sequence ID" value="NZ_FOKI01000089.1"/>
</dbReference>
<keyword evidence="7" id="KW-1185">Reference proteome</keyword>
<dbReference type="InterPro" id="IPR001227">
    <property type="entry name" value="Ac_transferase_dom_sf"/>
</dbReference>
<dbReference type="OrthoDB" id="9805460at2"/>
<keyword evidence="3" id="KW-0012">Acyltransferase</keyword>
<dbReference type="Gene3D" id="3.30.70.250">
    <property type="entry name" value="Malonyl-CoA ACP transacylase, ACP-binding"/>
    <property type="match status" value="1"/>
</dbReference>
<organism evidence="6 7">
    <name type="scientific">Clostridium frigidicarnis</name>
    <dbReference type="NCBI Taxonomy" id="84698"/>
    <lineage>
        <taxon>Bacteria</taxon>
        <taxon>Bacillati</taxon>
        <taxon>Bacillota</taxon>
        <taxon>Clostridia</taxon>
        <taxon>Eubacteriales</taxon>
        <taxon>Clostridiaceae</taxon>
        <taxon>Clostridium</taxon>
    </lineage>
</organism>
<keyword evidence="2 6" id="KW-0808">Transferase</keyword>
<dbReference type="GO" id="GO:0004314">
    <property type="term" value="F:[acyl-carrier-protein] S-malonyltransferase activity"/>
    <property type="evidence" value="ECO:0007669"/>
    <property type="project" value="UniProtKB-EC"/>
</dbReference>